<reference evidence="1" key="2">
    <citation type="journal article" date="2015" name="Data Brief">
        <title>Shoot transcriptome of the giant reed, Arundo donax.</title>
        <authorList>
            <person name="Barrero R.A."/>
            <person name="Guerrero F.D."/>
            <person name="Moolhuijzen P."/>
            <person name="Goolsby J.A."/>
            <person name="Tidwell J."/>
            <person name="Bellgard S.E."/>
            <person name="Bellgard M.I."/>
        </authorList>
    </citation>
    <scope>NUCLEOTIDE SEQUENCE</scope>
    <source>
        <tissue evidence="1">Shoot tissue taken approximately 20 cm above the soil surface</tissue>
    </source>
</reference>
<evidence type="ECO:0000313" key="1">
    <source>
        <dbReference type="EMBL" id="JAE16364.1"/>
    </source>
</evidence>
<dbReference type="EMBL" id="GBRH01181532">
    <property type="protein sequence ID" value="JAE16364.1"/>
    <property type="molecule type" value="Transcribed_RNA"/>
</dbReference>
<name>A0A0A9FYS1_ARUDO</name>
<protein>
    <submittedName>
        <fullName evidence="1">Uncharacterized protein</fullName>
    </submittedName>
</protein>
<proteinExistence type="predicted"/>
<sequence>MEHNRDRIIIIMTHNISGRAI</sequence>
<dbReference type="AlphaFoldDB" id="A0A0A9FYS1"/>
<reference evidence="1" key="1">
    <citation type="submission" date="2014-09" db="EMBL/GenBank/DDBJ databases">
        <authorList>
            <person name="Magalhaes I.L.F."/>
            <person name="Oliveira U."/>
            <person name="Santos F.R."/>
            <person name="Vidigal T.H.D.A."/>
            <person name="Brescovit A.D."/>
            <person name="Santos A.J."/>
        </authorList>
    </citation>
    <scope>NUCLEOTIDE SEQUENCE</scope>
    <source>
        <tissue evidence="1">Shoot tissue taken approximately 20 cm above the soil surface</tissue>
    </source>
</reference>
<accession>A0A0A9FYS1</accession>
<organism evidence="1">
    <name type="scientific">Arundo donax</name>
    <name type="common">Giant reed</name>
    <name type="synonym">Donax arundinaceus</name>
    <dbReference type="NCBI Taxonomy" id="35708"/>
    <lineage>
        <taxon>Eukaryota</taxon>
        <taxon>Viridiplantae</taxon>
        <taxon>Streptophyta</taxon>
        <taxon>Embryophyta</taxon>
        <taxon>Tracheophyta</taxon>
        <taxon>Spermatophyta</taxon>
        <taxon>Magnoliopsida</taxon>
        <taxon>Liliopsida</taxon>
        <taxon>Poales</taxon>
        <taxon>Poaceae</taxon>
        <taxon>PACMAD clade</taxon>
        <taxon>Arundinoideae</taxon>
        <taxon>Arundineae</taxon>
        <taxon>Arundo</taxon>
    </lineage>
</organism>